<dbReference type="EMBL" id="JAUHLN010000003">
    <property type="protein sequence ID" value="MDN4074518.1"/>
    <property type="molecule type" value="Genomic_DNA"/>
</dbReference>
<protein>
    <submittedName>
        <fullName evidence="1">Uncharacterized protein</fullName>
    </submittedName>
</protein>
<proteinExistence type="predicted"/>
<keyword evidence="2" id="KW-1185">Reference proteome</keyword>
<name>A0ABT8E9D1_9BACL</name>
<evidence type="ECO:0000313" key="2">
    <source>
        <dbReference type="Proteomes" id="UP001168694"/>
    </source>
</evidence>
<evidence type="ECO:0000313" key="1">
    <source>
        <dbReference type="EMBL" id="MDN4074518.1"/>
    </source>
</evidence>
<dbReference type="RefSeq" id="WP_290400644.1">
    <property type="nucleotide sequence ID" value="NZ_JAUHLN010000003.1"/>
</dbReference>
<gene>
    <name evidence="1" type="ORF">QYF49_16175</name>
</gene>
<sequence>MFDPTIYENLKIILEGMVYDLDFDGQLKVTNRSDIVDLAALSRTYSLEVLLKENNARGLKAKVELKAGLEDLADEIMERETENTGCRFSVTFYLTVQDIERECSEIGEILRTIWKPIGEISQKVSYIYGMPRGSYSNEVLVLLNHKLHDENSGQLEEYLDRMMASYEQIFNKGEN</sequence>
<organism evidence="1 2">
    <name type="scientific">Fictibacillus terranigra</name>
    <dbReference type="NCBI Taxonomy" id="3058424"/>
    <lineage>
        <taxon>Bacteria</taxon>
        <taxon>Bacillati</taxon>
        <taxon>Bacillota</taxon>
        <taxon>Bacilli</taxon>
        <taxon>Bacillales</taxon>
        <taxon>Fictibacillaceae</taxon>
        <taxon>Fictibacillus</taxon>
    </lineage>
</organism>
<comment type="caution">
    <text evidence="1">The sequence shown here is derived from an EMBL/GenBank/DDBJ whole genome shotgun (WGS) entry which is preliminary data.</text>
</comment>
<accession>A0ABT8E9D1</accession>
<reference evidence="1" key="1">
    <citation type="submission" date="2023-06" db="EMBL/GenBank/DDBJ databases">
        <title>Draft Genome Sequences of Representative Paenibacillus Polymyxa, Bacillus cereus, Fictibacillus sp., and Brevibacillus agri Strains Isolated from Amazonian Dark Earth.</title>
        <authorList>
            <person name="Pellegrinetti T.A."/>
            <person name="Cunha I.C.M."/>
            <person name="Chaves M.G."/>
            <person name="Freitas A.S."/>
            <person name="Silva A.V.R."/>
            <person name="Tsai S.M."/>
            <person name="Mendes L.W."/>
        </authorList>
    </citation>
    <scope>NUCLEOTIDE SEQUENCE</scope>
    <source>
        <strain evidence="1">CENA-BCM004</strain>
    </source>
</reference>
<dbReference type="Proteomes" id="UP001168694">
    <property type="component" value="Unassembled WGS sequence"/>
</dbReference>